<feature type="domain" description="AB hydrolase-1" evidence="1">
    <location>
        <begin position="69"/>
        <end position="256"/>
    </location>
</feature>
<dbReference type="OrthoDB" id="495620at2"/>
<dbReference type="Gene3D" id="3.40.50.1820">
    <property type="entry name" value="alpha/beta hydrolase"/>
    <property type="match status" value="1"/>
</dbReference>
<dbReference type="GO" id="GO:0003824">
    <property type="term" value="F:catalytic activity"/>
    <property type="evidence" value="ECO:0007669"/>
    <property type="project" value="UniProtKB-ARBA"/>
</dbReference>
<dbReference type="eggNOG" id="COG2267">
    <property type="taxonomic scope" value="Bacteria"/>
</dbReference>
<proteinExistence type="predicted"/>
<dbReference type="RefSeq" id="WP_007147540.1">
    <property type="nucleotide sequence ID" value="NZ_AKCI01000001.1"/>
</dbReference>
<name>J0WZM6_9BIFI</name>
<comment type="caution">
    <text evidence="2">The sequence shown here is derived from an EMBL/GenBank/DDBJ whole genome shotgun (WGS) entry which is preliminary data.</text>
</comment>
<dbReference type="PANTHER" id="PTHR43433">
    <property type="entry name" value="HYDROLASE, ALPHA/BETA FOLD FAMILY PROTEIN"/>
    <property type="match status" value="1"/>
</dbReference>
<accession>J0WZM6</accession>
<evidence type="ECO:0000313" key="2">
    <source>
        <dbReference type="EMBL" id="EJD65029.1"/>
    </source>
</evidence>
<dbReference type="STRING" id="857290.HMPREF9156_00473"/>
<evidence type="ECO:0000313" key="3">
    <source>
        <dbReference type="Proteomes" id="UP000006415"/>
    </source>
</evidence>
<dbReference type="Pfam" id="PF00561">
    <property type="entry name" value="Abhydrolase_1"/>
    <property type="match status" value="1"/>
</dbReference>
<dbReference type="EMBL" id="AGZS01000002">
    <property type="protein sequence ID" value="EJD65029.1"/>
    <property type="molecule type" value="Genomic_DNA"/>
</dbReference>
<dbReference type="InterPro" id="IPR000073">
    <property type="entry name" value="AB_hydrolase_1"/>
</dbReference>
<gene>
    <name evidence="2" type="ORF">HMPREF9156_00473</name>
</gene>
<protein>
    <recommendedName>
        <fullName evidence="1">AB hydrolase-1 domain-containing protein</fullName>
    </recommendedName>
</protein>
<dbReference type="InterPro" id="IPR050471">
    <property type="entry name" value="AB_hydrolase"/>
</dbReference>
<keyword evidence="3" id="KW-1185">Reference proteome</keyword>
<dbReference type="Proteomes" id="UP000006415">
    <property type="component" value="Unassembled WGS sequence"/>
</dbReference>
<reference evidence="2 3" key="1">
    <citation type="submission" date="2012-01" db="EMBL/GenBank/DDBJ databases">
        <title>The Genome Sequence of Scardovia wiggsiae F0424.</title>
        <authorList>
            <consortium name="The Broad Institute Genome Sequencing Platform"/>
            <person name="Earl A."/>
            <person name="Ward D."/>
            <person name="Feldgarden M."/>
            <person name="Gevers D."/>
            <person name="Izard J."/>
            <person name="Ganesan A."/>
            <person name="Baranova O.V."/>
            <person name="Blanton J.M."/>
            <person name="Tanner A.C."/>
            <person name="Mathney J."/>
            <person name="Dewhirst F.E."/>
            <person name="Young S.K."/>
            <person name="Zeng Q."/>
            <person name="Gargeya S."/>
            <person name="Fitzgerald M."/>
            <person name="Haas B."/>
            <person name="Abouelleil A."/>
            <person name="Alvarado L."/>
            <person name="Arachchi H.M."/>
            <person name="Berlin A."/>
            <person name="Chapman S.B."/>
            <person name="Gearin G."/>
            <person name="Goldberg J."/>
            <person name="Griggs A."/>
            <person name="Gujja S."/>
            <person name="Hansen M."/>
            <person name="Heiman D."/>
            <person name="Howarth C."/>
            <person name="Larimer J."/>
            <person name="Lui A."/>
            <person name="MacDonald P.J.P."/>
            <person name="McCowen C."/>
            <person name="Montmayeur A."/>
            <person name="Murphy C."/>
            <person name="Neiman D."/>
            <person name="Pearson M."/>
            <person name="Priest M."/>
            <person name="Roberts A."/>
            <person name="Saif S."/>
            <person name="Shea T."/>
            <person name="Sisk P."/>
            <person name="Stolte C."/>
            <person name="Sykes S."/>
            <person name="Wortman J."/>
            <person name="Nusbaum C."/>
            <person name="Birren B."/>
        </authorList>
    </citation>
    <scope>NUCLEOTIDE SEQUENCE [LARGE SCALE GENOMIC DNA]</scope>
    <source>
        <strain evidence="2 3">F0424</strain>
    </source>
</reference>
<dbReference type="HOGENOM" id="CLU_020336_33_1_11"/>
<dbReference type="AlphaFoldDB" id="J0WZM6"/>
<organism evidence="2 3">
    <name type="scientific">Scardovia wiggsiae F0424</name>
    <dbReference type="NCBI Taxonomy" id="857290"/>
    <lineage>
        <taxon>Bacteria</taxon>
        <taxon>Bacillati</taxon>
        <taxon>Actinomycetota</taxon>
        <taxon>Actinomycetes</taxon>
        <taxon>Bifidobacteriales</taxon>
        <taxon>Bifidobacteriaceae</taxon>
        <taxon>Scardovia</taxon>
    </lineage>
</organism>
<dbReference type="SUPFAM" id="SSF53474">
    <property type="entry name" value="alpha/beta-Hydrolases"/>
    <property type="match status" value="1"/>
</dbReference>
<evidence type="ECO:0000259" key="1">
    <source>
        <dbReference type="Pfam" id="PF00561"/>
    </source>
</evidence>
<sequence>MYNAKNKKLLINGSTMDYVTFGKGGRWLVLIAGLSLQGIKGKAQQMSYFYRQFGKEYKVLLFERKEKLPDNYTIRQMAQDIYQALCQLGVRKADIVGVSQGGMIAQVLTVGHPEIVSRLVLAVTLGRNTETSKSTMDKWISLAERNALYPLAYDSLDRAYSERYVRRHKIWLKMLAGLMSMLGRNADLPRFIIQAKAIENFNFTDKLRQITCPVLVIGAAGDKVLGVSGARALKEGIADAEYYEYRDFGHAAYIEAKDFNHRILEFLKK</sequence>
<dbReference type="PANTHER" id="PTHR43433:SF5">
    <property type="entry name" value="AB HYDROLASE-1 DOMAIN-CONTAINING PROTEIN"/>
    <property type="match status" value="1"/>
</dbReference>
<dbReference type="InterPro" id="IPR029058">
    <property type="entry name" value="AB_hydrolase_fold"/>
</dbReference>